<comment type="caution">
    <text evidence="1">The sequence shown here is derived from an EMBL/GenBank/DDBJ whole genome shotgun (WGS) entry which is preliminary data.</text>
</comment>
<keyword evidence="2" id="KW-1185">Reference proteome</keyword>
<accession>A0A918AN50</accession>
<dbReference type="Proteomes" id="UP000639606">
    <property type="component" value="Unassembled WGS sequence"/>
</dbReference>
<sequence length="119" mass="13209">MLMREPGLLGELVRRLNLAGGQAAYHSEEGVLVITAWRDDQLEPPVRLFVDESALEQHLPLLYSDAAALWPNSDRVAGAFNLLSVHIEETVLTRKPGQTDLVLDRDGRVPEWVRPGDGT</sequence>
<reference evidence="1" key="1">
    <citation type="journal article" date="2014" name="Int. J. Syst. Evol. Microbiol.">
        <title>Complete genome sequence of Corynebacterium casei LMG S-19264T (=DSM 44701T), isolated from a smear-ripened cheese.</title>
        <authorList>
            <consortium name="US DOE Joint Genome Institute (JGI-PGF)"/>
            <person name="Walter F."/>
            <person name="Albersmeier A."/>
            <person name="Kalinowski J."/>
            <person name="Ruckert C."/>
        </authorList>
    </citation>
    <scope>NUCLEOTIDE SEQUENCE</scope>
    <source>
        <strain evidence="1">JCM 3313</strain>
    </source>
</reference>
<organism evidence="1 2">
    <name type="scientific">Saccharothrix coeruleofusca</name>
    <dbReference type="NCBI Taxonomy" id="33919"/>
    <lineage>
        <taxon>Bacteria</taxon>
        <taxon>Bacillati</taxon>
        <taxon>Actinomycetota</taxon>
        <taxon>Actinomycetes</taxon>
        <taxon>Pseudonocardiales</taxon>
        <taxon>Pseudonocardiaceae</taxon>
        <taxon>Saccharothrix</taxon>
    </lineage>
</organism>
<reference evidence="1" key="2">
    <citation type="submission" date="2020-09" db="EMBL/GenBank/DDBJ databases">
        <authorList>
            <person name="Sun Q."/>
            <person name="Ohkuma M."/>
        </authorList>
    </citation>
    <scope>NUCLEOTIDE SEQUENCE</scope>
    <source>
        <strain evidence="1">JCM 3313</strain>
    </source>
</reference>
<protein>
    <submittedName>
        <fullName evidence="1">Uncharacterized protein</fullName>
    </submittedName>
</protein>
<dbReference type="EMBL" id="BMRG01000003">
    <property type="protein sequence ID" value="GGP49086.1"/>
    <property type="molecule type" value="Genomic_DNA"/>
</dbReference>
<evidence type="ECO:0000313" key="1">
    <source>
        <dbReference type="EMBL" id="GGP49086.1"/>
    </source>
</evidence>
<gene>
    <name evidence="1" type="ORF">GCM10010185_21570</name>
</gene>
<dbReference type="AlphaFoldDB" id="A0A918AN50"/>
<evidence type="ECO:0000313" key="2">
    <source>
        <dbReference type="Proteomes" id="UP000639606"/>
    </source>
</evidence>
<name>A0A918AN50_9PSEU</name>
<proteinExistence type="predicted"/>